<dbReference type="AlphaFoldDB" id="A0A261Y414"/>
<evidence type="ECO:0008006" key="4">
    <source>
        <dbReference type="Google" id="ProtNLM"/>
    </source>
</evidence>
<keyword evidence="1" id="KW-0732">Signal</keyword>
<evidence type="ECO:0000313" key="2">
    <source>
        <dbReference type="EMBL" id="OZJ05308.1"/>
    </source>
</evidence>
<comment type="caution">
    <text evidence="2">The sequence shown here is derived from an EMBL/GenBank/DDBJ whole genome shotgun (WGS) entry which is preliminary data.</text>
</comment>
<name>A0A261Y414_9FUNG</name>
<dbReference type="EMBL" id="MVBO01000017">
    <property type="protein sequence ID" value="OZJ05308.1"/>
    <property type="molecule type" value="Genomic_DNA"/>
</dbReference>
<feature type="signal peptide" evidence="1">
    <location>
        <begin position="1"/>
        <end position="29"/>
    </location>
</feature>
<organism evidence="2 3">
    <name type="scientific">Bifiguratus adelaidae</name>
    <dbReference type="NCBI Taxonomy" id="1938954"/>
    <lineage>
        <taxon>Eukaryota</taxon>
        <taxon>Fungi</taxon>
        <taxon>Fungi incertae sedis</taxon>
        <taxon>Mucoromycota</taxon>
        <taxon>Mucoromycotina</taxon>
        <taxon>Endogonomycetes</taxon>
        <taxon>Endogonales</taxon>
        <taxon>Endogonales incertae sedis</taxon>
        <taxon>Bifiguratus</taxon>
    </lineage>
</organism>
<sequence>MKQGAFSDLFGTAFKLTFILCVFGSVTHAHDSSPTVSAKISCPTAGTKFDAGDNILISYNIYENGYHDVKYASLYLRKDKCDDGYNNNNEDQNDKYDNNQYQSYGGGSSTSVVCANDCFWKGRWGIPIKDPAAVDSSVVSYYWRIPTGIAQGRYYIELVVKLDDGGSDSIVVDTPIYIYQNCDCEGISAAARLKIGFDKTEVMAVSTFVFLGGILLV</sequence>
<accession>A0A261Y414</accession>
<protein>
    <recommendedName>
        <fullName evidence="4">Reelin domain-containing protein</fullName>
    </recommendedName>
</protein>
<evidence type="ECO:0000313" key="3">
    <source>
        <dbReference type="Proteomes" id="UP000242875"/>
    </source>
</evidence>
<reference evidence="2 3" key="1">
    <citation type="journal article" date="2017" name="Mycologia">
        <title>Bifiguratus adelaidae, gen. et sp. nov., a new member of Mucoromycotina in endophytic and soil-dwelling habitats.</title>
        <authorList>
            <person name="Torres-Cruz T.J."/>
            <person name="Billingsley Tobias T.L."/>
            <person name="Almatruk M."/>
            <person name="Hesse C."/>
            <person name="Kuske C.R."/>
            <person name="Desiro A."/>
            <person name="Benucci G.M."/>
            <person name="Bonito G."/>
            <person name="Stajich J.E."/>
            <person name="Dunlap C."/>
            <person name="Arnold A.E."/>
            <person name="Porras-Alfaro A."/>
        </authorList>
    </citation>
    <scope>NUCLEOTIDE SEQUENCE [LARGE SCALE GENOMIC DNA]</scope>
    <source>
        <strain evidence="2 3">AZ0501</strain>
    </source>
</reference>
<gene>
    <name evidence="2" type="ORF">BZG36_01586</name>
</gene>
<dbReference type="Proteomes" id="UP000242875">
    <property type="component" value="Unassembled WGS sequence"/>
</dbReference>
<proteinExistence type="predicted"/>
<keyword evidence="3" id="KW-1185">Reference proteome</keyword>
<evidence type="ECO:0000256" key="1">
    <source>
        <dbReference type="SAM" id="SignalP"/>
    </source>
</evidence>
<feature type="chain" id="PRO_5012717876" description="Reelin domain-containing protein" evidence="1">
    <location>
        <begin position="30"/>
        <end position="217"/>
    </location>
</feature>